<comment type="catalytic activity">
    <reaction evidence="15">
        <text>a CDP-1,2-diacyl-sn-glycerol + sn-glycerol 3-phosphate = a 1,2-diacyl-sn-glycero-3-phospho-(1'-sn-glycero-3'-phosphate) + CMP + H(+)</text>
        <dbReference type="Rhea" id="RHEA:12593"/>
        <dbReference type="ChEBI" id="CHEBI:15378"/>
        <dbReference type="ChEBI" id="CHEBI:57597"/>
        <dbReference type="ChEBI" id="CHEBI:58332"/>
        <dbReference type="ChEBI" id="CHEBI:60110"/>
        <dbReference type="ChEBI" id="CHEBI:60377"/>
        <dbReference type="EC" id="2.7.8.5"/>
    </reaction>
</comment>
<dbReference type="GO" id="GO:0016020">
    <property type="term" value="C:membrane"/>
    <property type="evidence" value="ECO:0007669"/>
    <property type="project" value="UniProtKB-SubCell"/>
</dbReference>
<dbReference type="InterPro" id="IPR048254">
    <property type="entry name" value="CDP_ALCOHOL_P_TRANSF_CS"/>
</dbReference>
<evidence type="ECO:0000256" key="3">
    <source>
        <dbReference type="ARBA" id="ARBA00005042"/>
    </source>
</evidence>
<evidence type="ECO:0000256" key="4">
    <source>
        <dbReference type="ARBA" id="ARBA00010441"/>
    </source>
</evidence>
<evidence type="ECO:0000256" key="1">
    <source>
        <dbReference type="ARBA" id="ARBA00003973"/>
    </source>
</evidence>
<keyword evidence="9 18" id="KW-0812">Transmembrane</keyword>
<evidence type="ECO:0000256" key="13">
    <source>
        <dbReference type="ARBA" id="ARBA00023209"/>
    </source>
</evidence>
<dbReference type="UniPathway" id="UPA00084">
    <property type="reaction ID" value="UER00503"/>
</dbReference>
<comment type="pathway">
    <text evidence="3">Phospholipid metabolism; phosphatidylglycerol biosynthesis; phosphatidylglycerol from CDP-diacylglycerol: step 1/2.</text>
</comment>
<evidence type="ECO:0000256" key="8">
    <source>
        <dbReference type="ARBA" id="ARBA00022679"/>
    </source>
</evidence>
<dbReference type="InterPro" id="IPR050324">
    <property type="entry name" value="CDP-alcohol_PTase-I"/>
</dbReference>
<evidence type="ECO:0000256" key="9">
    <source>
        <dbReference type="ARBA" id="ARBA00022692"/>
    </source>
</evidence>
<dbReference type="OrthoDB" id="9796672at2"/>
<evidence type="ECO:0000256" key="10">
    <source>
        <dbReference type="ARBA" id="ARBA00022989"/>
    </source>
</evidence>
<dbReference type="InterPro" id="IPR000462">
    <property type="entry name" value="CDP-OH_P_trans"/>
</dbReference>
<evidence type="ECO:0000256" key="6">
    <source>
        <dbReference type="ARBA" id="ARBA00014944"/>
    </source>
</evidence>
<evidence type="ECO:0000256" key="2">
    <source>
        <dbReference type="ARBA" id="ARBA00004141"/>
    </source>
</evidence>
<dbReference type="Gene3D" id="1.20.120.1760">
    <property type="match status" value="1"/>
</dbReference>
<sequence length="197" mass="22152">MNLPNKLTTIRLVSVPLFIIVYLIPYQSLGIQIPVFHILSSSLSLLDIVLFFIFALSALTDYFDGYIARKYHLITTFGKFIDPIADKLIVNTALLLLASSQDIHIIIPIIMISRDTIVDAIRLVASQKNIVLAASYLGKAKTMTQMIAICLLLLNNIVFAGLHIPMDQIMIWLATLISFVSGVDYFMKNRQYILESM</sequence>
<evidence type="ECO:0000256" key="5">
    <source>
        <dbReference type="ARBA" id="ARBA00013170"/>
    </source>
</evidence>
<evidence type="ECO:0000256" key="18">
    <source>
        <dbReference type="SAM" id="Phobius"/>
    </source>
</evidence>
<gene>
    <name evidence="19" type="ORF">B5E75_06330</name>
</gene>
<dbReference type="EC" id="2.7.8.5" evidence="5 16"/>
<evidence type="ECO:0000313" key="20">
    <source>
        <dbReference type="Proteomes" id="UP000195305"/>
    </source>
</evidence>
<keyword evidence="10 18" id="KW-1133">Transmembrane helix</keyword>
<evidence type="ECO:0000256" key="14">
    <source>
        <dbReference type="ARBA" id="ARBA00023264"/>
    </source>
</evidence>
<evidence type="ECO:0000256" key="16">
    <source>
        <dbReference type="NCBIfam" id="TIGR00560"/>
    </source>
</evidence>
<dbReference type="Proteomes" id="UP000195305">
    <property type="component" value="Unassembled WGS sequence"/>
</dbReference>
<keyword evidence="20" id="KW-1185">Reference proteome</keyword>
<evidence type="ECO:0000256" key="11">
    <source>
        <dbReference type="ARBA" id="ARBA00023098"/>
    </source>
</evidence>
<reference evidence="19 20" key="1">
    <citation type="journal article" date="2018" name="BMC Genomics">
        <title>Whole genome sequencing and function prediction of 133 gut anaerobes isolated from chicken caecum in pure cultures.</title>
        <authorList>
            <person name="Medvecky M."/>
            <person name="Cejkova D."/>
            <person name="Polansky O."/>
            <person name="Karasova D."/>
            <person name="Kubasova T."/>
            <person name="Cizek A."/>
            <person name="Rychlik I."/>
        </authorList>
    </citation>
    <scope>NUCLEOTIDE SEQUENCE [LARGE SCALE GENOMIC DNA]</scope>
    <source>
        <strain evidence="19 20">An13</strain>
    </source>
</reference>
<feature type="transmembrane region" description="Helical" evidence="18">
    <location>
        <begin position="170"/>
        <end position="187"/>
    </location>
</feature>
<dbReference type="GO" id="GO:0008444">
    <property type="term" value="F:CDP-diacylglycerol-glycerol-3-phosphate 3-phosphatidyltransferase activity"/>
    <property type="evidence" value="ECO:0007669"/>
    <property type="project" value="UniProtKB-UniRule"/>
</dbReference>
<comment type="function">
    <text evidence="1">This protein catalyzes the committed step to the synthesis of the acidic phospholipids.</text>
</comment>
<comment type="subcellular location">
    <subcellularLocation>
        <location evidence="2">Membrane</location>
        <topology evidence="2">Multi-pass membrane protein</topology>
    </subcellularLocation>
</comment>
<dbReference type="PANTHER" id="PTHR14269">
    <property type="entry name" value="CDP-DIACYLGLYCEROL--GLYCEROL-3-PHOSPHATE 3-PHOSPHATIDYLTRANSFERASE-RELATED"/>
    <property type="match status" value="1"/>
</dbReference>
<dbReference type="InterPro" id="IPR043130">
    <property type="entry name" value="CDP-OH_PTrfase_TM_dom"/>
</dbReference>
<dbReference type="RefSeq" id="WP_087357929.1">
    <property type="nucleotide sequence ID" value="NZ_NFLJ01000015.1"/>
</dbReference>
<keyword evidence="12 18" id="KW-0472">Membrane</keyword>
<keyword evidence="11" id="KW-0443">Lipid metabolism</keyword>
<evidence type="ECO:0000256" key="7">
    <source>
        <dbReference type="ARBA" id="ARBA00022516"/>
    </source>
</evidence>
<proteinExistence type="inferred from homology"/>
<dbReference type="PANTHER" id="PTHR14269:SF62">
    <property type="entry name" value="CDP-DIACYLGLYCEROL--GLYCEROL-3-PHOSPHATE 3-PHOSPHATIDYLTRANSFERASE 1, CHLOROPLASTIC"/>
    <property type="match status" value="1"/>
</dbReference>
<keyword evidence="14" id="KW-1208">Phospholipid metabolism</keyword>
<comment type="similarity">
    <text evidence="4 17">Belongs to the CDP-alcohol phosphatidyltransferase class-I family.</text>
</comment>
<feature type="transmembrane region" description="Helical" evidence="18">
    <location>
        <begin position="146"/>
        <end position="164"/>
    </location>
</feature>
<dbReference type="AlphaFoldDB" id="A0A1Y4SXE2"/>
<evidence type="ECO:0000256" key="17">
    <source>
        <dbReference type="RuleBase" id="RU003750"/>
    </source>
</evidence>
<keyword evidence="13" id="KW-0594">Phospholipid biosynthesis</keyword>
<comment type="caution">
    <text evidence="19">The sequence shown here is derived from an EMBL/GenBank/DDBJ whole genome shotgun (WGS) entry which is preliminary data.</text>
</comment>
<dbReference type="PIRSF" id="PIRSF000847">
    <property type="entry name" value="Phos_ph_gly_syn"/>
    <property type="match status" value="1"/>
</dbReference>
<dbReference type="PROSITE" id="PS00379">
    <property type="entry name" value="CDP_ALCOHOL_P_TRANSF"/>
    <property type="match status" value="1"/>
</dbReference>
<name>A0A1Y4SXE2_9FIRM</name>
<keyword evidence="7" id="KW-0444">Lipid biosynthesis</keyword>
<evidence type="ECO:0000313" key="19">
    <source>
        <dbReference type="EMBL" id="OUQ34588.1"/>
    </source>
</evidence>
<evidence type="ECO:0000256" key="15">
    <source>
        <dbReference type="ARBA" id="ARBA00048586"/>
    </source>
</evidence>
<dbReference type="NCBIfam" id="TIGR00560">
    <property type="entry name" value="pgsA"/>
    <property type="match status" value="1"/>
</dbReference>
<dbReference type="EMBL" id="NFLJ01000015">
    <property type="protein sequence ID" value="OUQ34588.1"/>
    <property type="molecule type" value="Genomic_DNA"/>
</dbReference>
<protein>
    <recommendedName>
        <fullName evidence="6 16">CDP-diacylglycerol--glycerol-3-phosphate 3-phosphatidyltransferase</fullName>
        <ecNumber evidence="5 16">2.7.8.5</ecNumber>
    </recommendedName>
</protein>
<evidence type="ECO:0000256" key="12">
    <source>
        <dbReference type="ARBA" id="ARBA00023136"/>
    </source>
</evidence>
<organism evidence="19 20">
    <name type="scientific">Massilimicrobiota timonensis</name>
    <dbReference type="NCBI Taxonomy" id="1776392"/>
    <lineage>
        <taxon>Bacteria</taxon>
        <taxon>Bacillati</taxon>
        <taxon>Bacillota</taxon>
        <taxon>Erysipelotrichia</taxon>
        <taxon>Erysipelotrichales</taxon>
        <taxon>Erysipelotrichaceae</taxon>
        <taxon>Massilimicrobiota</taxon>
    </lineage>
</organism>
<keyword evidence="8 17" id="KW-0808">Transferase</keyword>
<feature type="transmembrane region" description="Helical" evidence="18">
    <location>
        <begin position="35"/>
        <end position="59"/>
    </location>
</feature>
<dbReference type="Pfam" id="PF01066">
    <property type="entry name" value="CDP-OH_P_transf"/>
    <property type="match status" value="1"/>
</dbReference>
<dbReference type="InterPro" id="IPR004570">
    <property type="entry name" value="Phosphatidylglycerol_P_synth"/>
</dbReference>
<accession>A0A1Y4SXE2</accession>
<dbReference type="GO" id="GO:0006655">
    <property type="term" value="P:phosphatidylglycerol biosynthetic process"/>
    <property type="evidence" value="ECO:0007669"/>
    <property type="project" value="UniProtKB-UniPathway"/>
</dbReference>
<feature type="transmembrane region" description="Helical" evidence="18">
    <location>
        <begin position="12"/>
        <end position="29"/>
    </location>
</feature>